<evidence type="ECO:0008006" key="3">
    <source>
        <dbReference type="Google" id="ProtNLM"/>
    </source>
</evidence>
<reference evidence="1" key="1">
    <citation type="journal article" date="2012" name="Nat. Biotechnol.">
        <title>Draft genome sequence of pigeonpea (Cajanus cajan), an orphan legume crop of resource-poor farmers.</title>
        <authorList>
            <person name="Varshney R.K."/>
            <person name="Chen W."/>
            <person name="Li Y."/>
            <person name="Bharti A.K."/>
            <person name="Saxena R.K."/>
            <person name="Schlueter J.A."/>
            <person name="Donoghue M.T."/>
            <person name="Azam S."/>
            <person name="Fan G."/>
            <person name="Whaley A.M."/>
            <person name="Farmer A.D."/>
            <person name="Sheridan J."/>
            <person name="Iwata A."/>
            <person name="Tuteja R."/>
            <person name="Penmetsa R.V."/>
            <person name="Wu W."/>
            <person name="Upadhyaya H.D."/>
            <person name="Yang S.P."/>
            <person name="Shah T."/>
            <person name="Saxena K.B."/>
            <person name="Michael T."/>
            <person name="McCombie W.R."/>
            <person name="Yang B."/>
            <person name="Zhang G."/>
            <person name="Yang H."/>
            <person name="Wang J."/>
            <person name="Spillane C."/>
            <person name="Cook D.R."/>
            <person name="May G.D."/>
            <person name="Xu X."/>
            <person name="Jackson S.A."/>
        </authorList>
    </citation>
    <scope>NUCLEOTIDE SEQUENCE [LARGE SCALE GENOMIC DNA]</scope>
</reference>
<gene>
    <name evidence="1" type="ORF">KK1_044051</name>
</gene>
<accession>A0A151QX42</accession>
<name>A0A151QX42_CAJCA</name>
<dbReference type="EMBL" id="KQ484479">
    <property type="protein sequence ID" value="KYP34927.1"/>
    <property type="molecule type" value="Genomic_DNA"/>
</dbReference>
<dbReference type="Gramene" id="C.cajan_40154.t">
    <property type="protein sequence ID" value="C.cajan_40154.t.cds1"/>
    <property type="gene ID" value="C.cajan_40154"/>
</dbReference>
<organism evidence="1 2">
    <name type="scientific">Cajanus cajan</name>
    <name type="common">Pigeon pea</name>
    <name type="synonym">Cajanus indicus</name>
    <dbReference type="NCBI Taxonomy" id="3821"/>
    <lineage>
        <taxon>Eukaryota</taxon>
        <taxon>Viridiplantae</taxon>
        <taxon>Streptophyta</taxon>
        <taxon>Embryophyta</taxon>
        <taxon>Tracheophyta</taxon>
        <taxon>Spermatophyta</taxon>
        <taxon>Magnoliopsida</taxon>
        <taxon>eudicotyledons</taxon>
        <taxon>Gunneridae</taxon>
        <taxon>Pentapetalae</taxon>
        <taxon>rosids</taxon>
        <taxon>fabids</taxon>
        <taxon>Fabales</taxon>
        <taxon>Fabaceae</taxon>
        <taxon>Papilionoideae</taxon>
        <taxon>50 kb inversion clade</taxon>
        <taxon>NPAAA clade</taxon>
        <taxon>indigoferoid/millettioid clade</taxon>
        <taxon>Phaseoleae</taxon>
        <taxon>Cajanus</taxon>
    </lineage>
</organism>
<evidence type="ECO:0000313" key="2">
    <source>
        <dbReference type="Proteomes" id="UP000075243"/>
    </source>
</evidence>
<protein>
    <recommendedName>
        <fullName evidence="3">Retrovirus-related Pol polyprotein from transposon TNT 1-94</fullName>
    </recommendedName>
</protein>
<sequence>MFWCNPTDTPLVVNGKLKKEDGGRKVVARNYKNLVGKFSLTNLRPNIIFATSLISWFMNNPRHFELQNKI</sequence>
<dbReference type="AlphaFoldDB" id="A0A151QX42"/>
<evidence type="ECO:0000313" key="1">
    <source>
        <dbReference type="EMBL" id="KYP34927.1"/>
    </source>
</evidence>
<dbReference type="Proteomes" id="UP000075243">
    <property type="component" value="Unassembled WGS sequence"/>
</dbReference>
<keyword evidence="2" id="KW-1185">Reference proteome</keyword>
<proteinExistence type="predicted"/>